<dbReference type="EMBL" id="BMAO01023495">
    <property type="protein sequence ID" value="GFQ89067.1"/>
    <property type="molecule type" value="Genomic_DNA"/>
</dbReference>
<reference evidence="2" key="1">
    <citation type="submission" date="2020-07" db="EMBL/GenBank/DDBJ databases">
        <title>Multicomponent nature underlies the extraordinary mechanical properties of spider dragline silk.</title>
        <authorList>
            <person name="Kono N."/>
            <person name="Nakamura H."/>
            <person name="Mori M."/>
            <person name="Yoshida Y."/>
            <person name="Ohtoshi R."/>
            <person name="Malay A.D."/>
            <person name="Moran D.A.P."/>
            <person name="Tomita M."/>
            <person name="Numata K."/>
            <person name="Arakawa K."/>
        </authorList>
    </citation>
    <scope>NUCLEOTIDE SEQUENCE</scope>
</reference>
<keyword evidence="3" id="KW-1185">Reference proteome</keyword>
<dbReference type="Proteomes" id="UP000887116">
    <property type="component" value="Unassembled WGS sequence"/>
</dbReference>
<sequence>MAKFVNFESIFRGTHSCLISSPRLVLATLTNLPLIILNSVSPSVWALSHNCLRSRHFLCSSINSEPFSSAKLISPPSSNAGISRLSFSSLRTGKRIPQVSPGSRSKPVTCLLSPLKGRTYSFTPGHHSVNQLYALIACFDKLRRPVSQYVRIEIAFILLYSSLGINSPLFVVILILARGKQWQTSSNGLFTKHIRLGGHFR</sequence>
<evidence type="ECO:0000313" key="2">
    <source>
        <dbReference type="EMBL" id="GFQ89067.1"/>
    </source>
</evidence>
<keyword evidence="1" id="KW-0472">Membrane</keyword>
<name>A0A8X6FV23_TRICU</name>
<feature type="transmembrane region" description="Helical" evidence="1">
    <location>
        <begin position="154"/>
        <end position="177"/>
    </location>
</feature>
<dbReference type="AlphaFoldDB" id="A0A8X6FV23"/>
<gene>
    <name evidence="2" type="ORF">TNCT_551841</name>
</gene>
<protein>
    <submittedName>
        <fullName evidence="2">Uncharacterized protein</fullName>
    </submittedName>
</protein>
<proteinExistence type="predicted"/>
<organism evidence="2 3">
    <name type="scientific">Trichonephila clavata</name>
    <name type="common">Joro spider</name>
    <name type="synonym">Nephila clavata</name>
    <dbReference type="NCBI Taxonomy" id="2740835"/>
    <lineage>
        <taxon>Eukaryota</taxon>
        <taxon>Metazoa</taxon>
        <taxon>Ecdysozoa</taxon>
        <taxon>Arthropoda</taxon>
        <taxon>Chelicerata</taxon>
        <taxon>Arachnida</taxon>
        <taxon>Araneae</taxon>
        <taxon>Araneomorphae</taxon>
        <taxon>Entelegynae</taxon>
        <taxon>Araneoidea</taxon>
        <taxon>Nephilidae</taxon>
        <taxon>Trichonephila</taxon>
    </lineage>
</organism>
<evidence type="ECO:0000313" key="3">
    <source>
        <dbReference type="Proteomes" id="UP000887116"/>
    </source>
</evidence>
<evidence type="ECO:0000256" key="1">
    <source>
        <dbReference type="SAM" id="Phobius"/>
    </source>
</evidence>
<keyword evidence="1" id="KW-1133">Transmembrane helix</keyword>
<comment type="caution">
    <text evidence="2">The sequence shown here is derived from an EMBL/GenBank/DDBJ whole genome shotgun (WGS) entry which is preliminary data.</text>
</comment>
<keyword evidence="1" id="KW-0812">Transmembrane</keyword>
<accession>A0A8X6FV23</accession>